<evidence type="ECO:0000313" key="3">
    <source>
        <dbReference type="Proteomes" id="UP000325313"/>
    </source>
</evidence>
<protein>
    <submittedName>
        <fullName evidence="2">Uncharacterized protein</fullName>
    </submittedName>
</protein>
<dbReference type="AlphaFoldDB" id="A0A5B0P138"/>
<proteinExistence type="predicted"/>
<sequence>MLSPGSSVWNRVFGCPQVLRAYSPQNLFPIGIGIGPVVSNPSKDPGDICQIPHPEAAISKRFRTESVSTLSVQNETSNKPSRAVTDSAPPKEKSNYLEPTEGIEGSKTRFSNQPTPSSLATRISQPNYEQQSASPSV</sequence>
<accession>A0A5B0P138</accession>
<dbReference type="EMBL" id="VDEP01000373">
    <property type="protein sequence ID" value="KAA1093749.1"/>
    <property type="molecule type" value="Genomic_DNA"/>
</dbReference>
<dbReference type="Proteomes" id="UP000325313">
    <property type="component" value="Unassembled WGS sequence"/>
</dbReference>
<evidence type="ECO:0000313" key="2">
    <source>
        <dbReference type="EMBL" id="KAA1093749.1"/>
    </source>
</evidence>
<feature type="region of interest" description="Disordered" evidence="1">
    <location>
        <begin position="62"/>
        <end position="137"/>
    </location>
</feature>
<evidence type="ECO:0000256" key="1">
    <source>
        <dbReference type="SAM" id="MobiDB-lite"/>
    </source>
</evidence>
<name>A0A5B0P138_PUCGR</name>
<feature type="compositionally biased region" description="Polar residues" evidence="1">
    <location>
        <begin position="65"/>
        <end position="80"/>
    </location>
</feature>
<comment type="caution">
    <text evidence="2">The sequence shown here is derived from an EMBL/GenBank/DDBJ whole genome shotgun (WGS) entry which is preliminary data.</text>
</comment>
<gene>
    <name evidence="2" type="ORF">PGTUg99_026056</name>
</gene>
<organism evidence="2 3">
    <name type="scientific">Puccinia graminis f. sp. tritici</name>
    <dbReference type="NCBI Taxonomy" id="56615"/>
    <lineage>
        <taxon>Eukaryota</taxon>
        <taxon>Fungi</taxon>
        <taxon>Dikarya</taxon>
        <taxon>Basidiomycota</taxon>
        <taxon>Pucciniomycotina</taxon>
        <taxon>Pucciniomycetes</taxon>
        <taxon>Pucciniales</taxon>
        <taxon>Pucciniaceae</taxon>
        <taxon>Puccinia</taxon>
    </lineage>
</organism>
<reference evidence="2 3" key="1">
    <citation type="submission" date="2019-05" db="EMBL/GenBank/DDBJ databases">
        <title>Emergence of the Ug99 lineage of the wheat stem rust pathogen through somatic hybridization.</title>
        <authorList>
            <person name="Li F."/>
            <person name="Upadhyaya N.M."/>
            <person name="Sperschneider J."/>
            <person name="Matny O."/>
            <person name="Nguyen-Phuc H."/>
            <person name="Mago R."/>
            <person name="Raley C."/>
            <person name="Miller M.E."/>
            <person name="Silverstein K.A.T."/>
            <person name="Henningsen E."/>
            <person name="Hirsch C.D."/>
            <person name="Visser B."/>
            <person name="Pretorius Z.A."/>
            <person name="Steffenson B.J."/>
            <person name="Schwessinger B."/>
            <person name="Dodds P.N."/>
            <person name="Figueroa M."/>
        </authorList>
    </citation>
    <scope>NUCLEOTIDE SEQUENCE [LARGE SCALE GENOMIC DNA]</scope>
    <source>
        <strain evidence="2 3">Ug99</strain>
    </source>
</reference>
<feature type="compositionally biased region" description="Polar residues" evidence="1">
    <location>
        <begin position="108"/>
        <end position="137"/>
    </location>
</feature>